<feature type="region of interest" description="Disordered" evidence="1">
    <location>
        <begin position="129"/>
        <end position="148"/>
    </location>
</feature>
<sequence length="218" mass="23688">MSATATADPINQSGATSKSKKKKNRKKGSAAANKAEETEKANGNLSKEEAEDHEEDGEDDDEQAKPAAQTADPDDDIDDDDLPHSPTIIQTNGLSPSPPSPSDTSARLDAIAKERDALRQEVTGLRKSLENIQSKHEAAARGDDVSSKYEEEIRTLRDELDEANEGKDHFETQYKNLLGRVNTIKTSLGDRLKADAVSSPRRMACCVLKTAERIADLS</sequence>
<evidence type="ECO:0000313" key="3">
    <source>
        <dbReference type="Proteomes" id="UP000800039"/>
    </source>
</evidence>
<dbReference type="EMBL" id="ML976614">
    <property type="protein sequence ID" value="KAF1849676.1"/>
    <property type="molecule type" value="Genomic_DNA"/>
</dbReference>
<keyword evidence="3" id="KW-1185">Reference proteome</keyword>
<protein>
    <submittedName>
        <fullName evidence="2">Uncharacterized protein</fullName>
    </submittedName>
</protein>
<dbReference type="Proteomes" id="UP000800039">
    <property type="component" value="Unassembled WGS sequence"/>
</dbReference>
<proteinExistence type="predicted"/>
<dbReference type="GeneID" id="63844349"/>
<reference evidence="2" key="1">
    <citation type="submission" date="2020-01" db="EMBL/GenBank/DDBJ databases">
        <authorList>
            <consortium name="DOE Joint Genome Institute"/>
            <person name="Haridas S."/>
            <person name="Albert R."/>
            <person name="Binder M."/>
            <person name="Bloem J."/>
            <person name="Labutti K."/>
            <person name="Salamov A."/>
            <person name="Andreopoulos B."/>
            <person name="Baker S.E."/>
            <person name="Barry K."/>
            <person name="Bills G."/>
            <person name="Bluhm B.H."/>
            <person name="Cannon C."/>
            <person name="Castanera R."/>
            <person name="Culley D.E."/>
            <person name="Daum C."/>
            <person name="Ezra D."/>
            <person name="Gonzalez J.B."/>
            <person name="Henrissat B."/>
            <person name="Kuo A."/>
            <person name="Liang C."/>
            <person name="Lipzen A."/>
            <person name="Lutzoni F."/>
            <person name="Magnuson J."/>
            <person name="Mondo S."/>
            <person name="Nolan M."/>
            <person name="Ohm R."/>
            <person name="Pangilinan J."/>
            <person name="Park H.-J."/>
            <person name="Ramirez L."/>
            <person name="Alfaro M."/>
            <person name="Sun H."/>
            <person name="Tritt A."/>
            <person name="Yoshinaga Y."/>
            <person name="Zwiers L.-H."/>
            <person name="Turgeon B.G."/>
            <person name="Goodwin S.B."/>
            <person name="Spatafora J.W."/>
            <person name="Crous P.W."/>
            <person name="Grigoriev I.V."/>
        </authorList>
    </citation>
    <scope>NUCLEOTIDE SEQUENCE</scope>
    <source>
        <strain evidence="2">CBS 394.84</strain>
    </source>
</reference>
<feature type="compositionally biased region" description="Acidic residues" evidence="1">
    <location>
        <begin position="51"/>
        <end position="62"/>
    </location>
</feature>
<name>A0A9P4GQS1_9PLEO</name>
<accession>A0A9P4GQS1</accession>
<feature type="compositionally biased region" description="Basic and acidic residues" evidence="1">
    <location>
        <begin position="34"/>
        <end position="50"/>
    </location>
</feature>
<dbReference type="AlphaFoldDB" id="A0A9P4GQS1"/>
<feature type="compositionally biased region" description="Acidic residues" evidence="1">
    <location>
        <begin position="72"/>
        <end position="81"/>
    </location>
</feature>
<dbReference type="OrthoDB" id="425925at2759"/>
<dbReference type="RefSeq" id="XP_040792239.1">
    <property type="nucleotide sequence ID" value="XM_040927097.1"/>
</dbReference>
<feature type="compositionally biased region" description="Basic residues" evidence="1">
    <location>
        <begin position="18"/>
        <end position="28"/>
    </location>
</feature>
<organism evidence="2 3">
    <name type="scientific">Cucurbitaria berberidis CBS 394.84</name>
    <dbReference type="NCBI Taxonomy" id="1168544"/>
    <lineage>
        <taxon>Eukaryota</taxon>
        <taxon>Fungi</taxon>
        <taxon>Dikarya</taxon>
        <taxon>Ascomycota</taxon>
        <taxon>Pezizomycotina</taxon>
        <taxon>Dothideomycetes</taxon>
        <taxon>Pleosporomycetidae</taxon>
        <taxon>Pleosporales</taxon>
        <taxon>Pleosporineae</taxon>
        <taxon>Cucurbitariaceae</taxon>
        <taxon>Cucurbitaria</taxon>
    </lineage>
</organism>
<gene>
    <name evidence="2" type="ORF">K460DRAFT_1879</name>
</gene>
<feature type="region of interest" description="Disordered" evidence="1">
    <location>
        <begin position="1"/>
        <end position="110"/>
    </location>
</feature>
<comment type="caution">
    <text evidence="2">The sequence shown here is derived from an EMBL/GenBank/DDBJ whole genome shotgun (WGS) entry which is preliminary data.</text>
</comment>
<feature type="compositionally biased region" description="Polar residues" evidence="1">
    <location>
        <begin position="1"/>
        <end position="12"/>
    </location>
</feature>
<evidence type="ECO:0000313" key="2">
    <source>
        <dbReference type="EMBL" id="KAF1849676.1"/>
    </source>
</evidence>
<evidence type="ECO:0000256" key="1">
    <source>
        <dbReference type="SAM" id="MobiDB-lite"/>
    </source>
</evidence>